<feature type="domain" description="Low molecular weight protein antigen 6 PH" evidence="2">
    <location>
        <begin position="71"/>
        <end position="139"/>
    </location>
</feature>
<sequence>MTRDADPLHRSFRPRAARLVCLPLAAVSLALMVGLAVGLPAVTGVRLGWGDRVGFVALGALIAWFLLREAGVRADPDGETLVVRNLLRTRRLAWAEIVSVRFGPDRPWVSLDLAGGDTLAVMAVQHADGDRARGEARRLATLVARHSGTARDD</sequence>
<evidence type="ECO:0000313" key="4">
    <source>
        <dbReference type="Proteomes" id="UP000321484"/>
    </source>
</evidence>
<evidence type="ECO:0000313" key="3">
    <source>
        <dbReference type="EMBL" id="GEN78890.1"/>
    </source>
</evidence>
<dbReference type="EMBL" id="BJYK01000001">
    <property type="protein sequence ID" value="GEN78890.1"/>
    <property type="molecule type" value="Genomic_DNA"/>
</dbReference>
<gene>
    <name evidence="3" type="ORF">AFE02nite_06240</name>
</gene>
<keyword evidence="4" id="KW-1185">Reference proteome</keyword>
<evidence type="ECO:0000259" key="2">
    <source>
        <dbReference type="Pfam" id="PF10756"/>
    </source>
</evidence>
<dbReference type="Proteomes" id="UP000321484">
    <property type="component" value="Unassembled WGS sequence"/>
</dbReference>
<dbReference type="OrthoDB" id="3824918at2"/>
<proteinExistence type="predicted"/>
<keyword evidence="1" id="KW-0812">Transmembrane</keyword>
<reference evidence="3 4" key="1">
    <citation type="submission" date="2019-07" db="EMBL/GenBank/DDBJ databases">
        <title>Whole genome shotgun sequence of Actinotalea fermentans NBRC 105374.</title>
        <authorList>
            <person name="Hosoyama A."/>
            <person name="Uohara A."/>
            <person name="Ohji S."/>
            <person name="Ichikawa N."/>
        </authorList>
    </citation>
    <scope>NUCLEOTIDE SEQUENCE [LARGE SCALE GENOMIC DNA]</scope>
    <source>
        <strain evidence="3 4">NBRC 105374</strain>
    </source>
</reference>
<feature type="transmembrane region" description="Helical" evidence="1">
    <location>
        <begin position="49"/>
        <end position="67"/>
    </location>
</feature>
<dbReference type="Pfam" id="PF10756">
    <property type="entry name" value="bPH_6"/>
    <property type="match status" value="1"/>
</dbReference>
<name>A0A511YUL6_9CELL</name>
<evidence type="ECO:0000256" key="1">
    <source>
        <dbReference type="SAM" id="Phobius"/>
    </source>
</evidence>
<protein>
    <recommendedName>
        <fullName evidence="2">Low molecular weight protein antigen 6 PH domain-containing protein</fullName>
    </recommendedName>
</protein>
<dbReference type="RefSeq" id="WP_034247822.1">
    <property type="nucleotide sequence ID" value="NZ_BJYK01000001.1"/>
</dbReference>
<feature type="transmembrane region" description="Helical" evidence="1">
    <location>
        <begin position="20"/>
        <end position="43"/>
    </location>
</feature>
<dbReference type="AlphaFoldDB" id="A0A511YUL6"/>
<dbReference type="InterPro" id="IPR019692">
    <property type="entry name" value="CFP-6_PH"/>
</dbReference>
<organism evidence="3 4">
    <name type="scientific">Actinotalea fermentans</name>
    <dbReference type="NCBI Taxonomy" id="43671"/>
    <lineage>
        <taxon>Bacteria</taxon>
        <taxon>Bacillati</taxon>
        <taxon>Actinomycetota</taxon>
        <taxon>Actinomycetes</taxon>
        <taxon>Micrococcales</taxon>
        <taxon>Cellulomonadaceae</taxon>
        <taxon>Actinotalea</taxon>
    </lineage>
</organism>
<accession>A0A511YUL6</accession>
<keyword evidence="1" id="KW-0472">Membrane</keyword>
<keyword evidence="1" id="KW-1133">Transmembrane helix</keyword>
<comment type="caution">
    <text evidence="3">The sequence shown here is derived from an EMBL/GenBank/DDBJ whole genome shotgun (WGS) entry which is preliminary data.</text>
</comment>